<dbReference type="Gene3D" id="3.30.70.360">
    <property type="match status" value="1"/>
</dbReference>
<dbReference type="PANTHER" id="PTHR43808:SF32">
    <property type="entry name" value="ARGE_DAPE-RELATED DEACYLASE"/>
    <property type="match status" value="1"/>
</dbReference>
<reference evidence="5" key="1">
    <citation type="submission" date="2017-09" db="EMBL/GenBank/DDBJ databases">
        <authorList>
            <person name="Varghese N."/>
            <person name="Submissions S."/>
        </authorList>
    </citation>
    <scope>NUCLEOTIDE SEQUENCE [LARGE SCALE GENOMIC DNA]</scope>
    <source>
        <strain evidence="5">DSM 29961</strain>
    </source>
</reference>
<gene>
    <name evidence="4" type="ORF">SAMN06269250_5984</name>
</gene>
<dbReference type="Pfam" id="PF01546">
    <property type="entry name" value="Peptidase_M20"/>
    <property type="match status" value="1"/>
</dbReference>
<accession>A0A286GQZ7</accession>
<dbReference type="InterPro" id="IPR050072">
    <property type="entry name" value="Peptidase_M20A"/>
</dbReference>
<evidence type="ECO:0000313" key="5">
    <source>
        <dbReference type="Proteomes" id="UP000219452"/>
    </source>
</evidence>
<dbReference type="Proteomes" id="UP000219452">
    <property type="component" value="Unassembled WGS sequence"/>
</dbReference>
<evidence type="ECO:0000256" key="1">
    <source>
        <dbReference type="ARBA" id="ARBA00022723"/>
    </source>
</evidence>
<sequence>MSVAGRECHPGAYFSTEDSENNRIVFRILAGYLTKLSMKQLFALLLLAGYGVSAQSLSKPEASVIATVKKQMPETEAFLEKVVNINSGSLNKEGVRTVGKLMSDELDKLGFKTEWVTLPDSLNRAGHLVATRQGKKGKKLFLIGHLDTVFEKSLPMEPFTRINDSTASGQGVNDMKGGDVLVIAALKALHAQKLLDDTSITIYFTGDEESGGGAASRADFIERARKCDIALAFETAQGLSSVTTGRRGASGWTLNVKARTGHSSRIFSEMGYGAIYEAVRILNEFRRTLGQEQYLTFNPGLIVGGSEVRYDDKTAKAETIGKTNIVAETALVQGDLRFLTESQKESARAKMREIVDKSLPQTKATISFSDGIPSMEPTAANDELRKQLDKLSRDMGLGPVSAFDPGARGAGDVSFVAQYMPCLDGLGASGKGAHSIEETINTKEFPSLIQRTALFIYRLTR</sequence>
<dbReference type="SUPFAM" id="SSF55031">
    <property type="entry name" value="Bacterial exopeptidase dimerisation domain"/>
    <property type="match status" value="1"/>
</dbReference>
<dbReference type="SUPFAM" id="SSF53187">
    <property type="entry name" value="Zn-dependent exopeptidases"/>
    <property type="match status" value="1"/>
</dbReference>
<dbReference type="InterPro" id="IPR002933">
    <property type="entry name" value="Peptidase_M20"/>
</dbReference>
<evidence type="ECO:0000256" key="2">
    <source>
        <dbReference type="ARBA" id="ARBA00022801"/>
    </source>
</evidence>
<feature type="domain" description="Peptidase M20 dimerisation" evidence="3">
    <location>
        <begin position="244"/>
        <end position="362"/>
    </location>
</feature>
<organism evidence="4 5">
    <name type="scientific">Spirosoma fluviale</name>
    <dbReference type="NCBI Taxonomy" id="1597977"/>
    <lineage>
        <taxon>Bacteria</taxon>
        <taxon>Pseudomonadati</taxon>
        <taxon>Bacteroidota</taxon>
        <taxon>Cytophagia</taxon>
        <taxon>Cytophagales</taxon>
        <taxon>Cytophagaceae</taxon>
        <taxon>Spirosoma</taxon>
    </lineage>
</organism>
<evidence type="ECO:0000259" key="3">
    <source>
        <dbReference type="Pfam" id="PF07687"/>
    </source>
</evidence>
<keyword evidence="2" id="KW-0378">Hydrolase</keyword>
<dbReference type="Pfam" id="PF07687">
    <property type="entry name" value="M20_dimer"/>
    <property type="match status" value="1"/>
</dbReference>
<dbReference type="Gene3D" id="3.40.630.10">
    <property type="entry name" value="Zn peptidases"/>
    <property type="match status" value="1"/>
</dbReference>
<protein>
    <submittedName>
        <fullName evidence="4">Glutamate carboxypeptidase</fullName>
    </submittedName>
</protein>
<proteinExistence type="predicted"/>
<keyword evidence="4" id="KW-0121">Carboxypeptidase</keyword>
<dbReference type="InterPro" id="IPR036264">
    <property type="entry name" value="Bact_exopeptidase_dim_dom"/>
</dbReference>
<keyword evidence="5" id="KW-1185">Reference proteome</keyword>
<dbReference type="AlphaFoldDB" id="A0A286GQZ7"/>
<keyword evidence="4" id="KW-0645">Protease</keyword>
<evidence type="ECO:0000313" key="4">
    <source>
        <dbReference type="EMBL" id="SOD97975.1"/>
    </source>
</evidence>
<dbReference type="GO" id="GO:0004180">
    <property type="term" value="F:carboxypeptidase activity"/>
    <property type="evidence" value="ECO:0007669"/>
    <property type="project" value="UniProtKB-KW"/>
</dbReference>
<dbReference type="InterPro" id="IPR011650">
    <property type="entry name" value="Peptidase_M20_dimer"/>
</dbReference>
<dbReference type="EMBL" id="OCNH01000007">
    <property type="protein sequence ID" value="SOD97975.1"/>
    <property type="molecule type" value="Genomic_DNA"/>
</dbReference>
<dbReference type="GO" id="GO:0046872">
    <property type="term" value="F:metal ion binding"/>
    <property type="evidence" value="ECO:0007669"/>
    <property type="project" value="UniProtKB-KW"/>
</dbReference>
<dbReference type="PANTHER" id="PTHR43808">
    <property type="entry name" value="ACETYLORNITHINE DEACETYLASE"/>
    <property type="match status" value="1"/>
</dbReference>
<name>A0A286GQZ7_9BACT</name>
<keyword evidence="1" id="KW-0479">Metal-binding</keyword>